<comment type="caution">
    <text evidence="1">The sequence shown here is derived from an EMBL/GenBank/DDBJ whole genome shotgun (WGS) entry which is preliminary data.</text>
</comment>
<reference evidence="1" key="1">
    <citation type="journal article" date="2019" name="Sci. Rep.">
        <title>Draft genome of Tanacetum cinerariifolium, the natural source of mosquito coil.</title>
        <authorList>
            <person name="Yamashiro T."/>
            <person name="Shiraishi A."/>
            <person name="Satake H."/>
            <person name="Nakayama K."/>
        </authorList>
    </citation>
    <scope>NUCLEOTIDE SEQUENCE</scope>
</reference>
<protein>
    <submittedName>
        <fullName evidence="1">Uncharacterized protein</fullName>
    </submittedName>
</protein>
<dbReference type="EMBL" id="BKCJ010321551">
    <property type="protein sequence ID" value="GEZ77219.1"/>
    <property type="molecule type" value="Genomic_DNA"/>
</dbReference>
<organism evidence="1">
    <name type="scientific">Tanacetum cinerariifolium</name>
    <name type="common">Dalmatian daisy</name>
    <name type="synonym">Chrysanthemum cinerariifolium</name>
    <dbReference type="NCBI Taxonomy" id="118510"/>
    <lineage>
        <taxon>Eukaryota</taxon>
        <taxon>Viridiplantae</taxon>
        <taxon>Streptophyta</taxon>
        <taxon>Embryophyta</taxon>
        <taxon>Tracheophyta</taxon>
        <taxon>Spermatophyta</taxon>
        <taxon>Magnoliopsida</taxon>
        <taxon>eudicotyledons</taxon>
        <taxon>Gunneridae</taxon>
        <taxon>Pentapetalae</taxon>
        <taxon>asterids</taxon>
        <taxon>campanulids</taxon>
        <taxon>Asterales</taxon>
        <taxon>Asteraceae</taxon>
        <taxon>Asteroideae</taxon>
        <taxon>Anthemideae</taxon>
        <taxon>Anthemidinae</taxon>
        <taxon>Tanacetum</taxon>
    </lineage>
</organism>
<evidence type="ECO:0000313" key="1">
    <source>
        <dbReference type="EMBL" id="GEZ77219.1"/>
    </source>
</evidence>
<proteinExistence type="predicted"/>
<sequence length="98" mass="11054">MCGFVEANFYRVAFDASRRHPEHESKLSIKKEPVRRGPKAEAPRTTLRRSNIDYAASVVPENELASAVSEDAPELSDARFIKVIRELLGNLARRLFPS</sequence>
<dbReference type="AlphaFoldDB" id="A0A699ITF5"/>
<gene>
    <name evidence="1" type="ORF">Tci_549192</name>
</gene>
<accession>A0A699ITF5</accession>
<name>A0A699ITF5_TANCI</name>